<dbReference type="PIRSF" id="PIRSF006276">
    <property type="entry name" value="UspA"/>
    <property type="match status" value="1"/>
</dbReference>
<reference evidence="4 5" key="1">
    <citation type="submission" date="2014-12" db="EMBL/GenBank/DDBJ databases">
        <title>Genome sequencing of Photobacterium gaetbulicola AD005a.</title>
        <authorList>
            <person name="Adrian T.G.S."/>
            <person name="Chan K.G."/>
        </authorList>
    </citation>
    <scope>NUCLEOTIDE SEQUENCE [LARGE SCALE GENOMIC DNA]</scope>
    <source>
        <strain evidence="4 5">AD005a</strain>
    </source>
</reference>
<comment type="subcellular location">
    <subcellularLocation>
        <location evidence="2">Cytoplasm</location>
    </subcellularLocation>
</comment>
<dbReference type="InterPro" id="IPR006016">
    <property type="entry name" value="UspA"/>
</dbReference>
<keyword evidence="2" id="KW-0963">Cytoplasm</keyword>
<organism evidence="4 5">
    <name type="scientific">Photobacterium gaetbulicola</name>
    <dbReference type="NCBI Taxonomy" id="1295392"/>
    <lineage>
        <taxon>Bacteria</taxon>
        <taxon>Pseudomonadati</taxon>
        <taxon>Pseudomonadota</taxon>
        <taxon>Gammaproteobacteria</taxon>
        <taxon>Vibrionales</taxon>
        <taxon>Vibrionaceae</taxon>
        <taxon>Photobacterium</taxon>
    </lineage>
</organism>
<comment type="caution">
    <text evidence="4">The sequence shown here is derived from an EMBL/GenBank/DDBJ whole genome shotgun (WGS) entry which is preliminary data.</text>
</comment>
<dbReference type="GO" id="GO:0005737">
    <property type="term" value="C:cytoplasm"/>
    <property type="evidence" value="ECO:0007669"/>
    <property type="project" value="UniProtKB-SubCell"/>
</dbReference>
<dbReference type="EMBL" id="JWLZ01000184">
    <property type="protein sequence ID" value="KHT62138.1"/>
    <property type="molecule type" value="Genomic_DNA"/>
</dbReference>
<dbReference type="Pfam" id="PF00582">
    <property type="entry name" value="Usp"/>
    <property type="match status" value="1"/>
</dbReference>
<dbReference type="InterPro" id="IPR014729">
    <property type="entry name" value="Rossmann-like_a/b/a_fold"/>
</dbReference>
<gene>
    <name evidence="4" type="ORF">RJ45_19050</name>
</gene>
<evidence type="ECO:0000259" key="3">
    <source>
        <dbReference type="Pfam" id="PF00582"/>
    </source>
</evidence>
<dbReference type="AlphaFoldDB" id="A0A0B9G079"/>
<feature type="domain" description="UspA" evidence="3">
    <location>
        <begin position="3"/>
        <end position="125"/>
    </location>
</feature>
<accession>A0A0B9G079</accession>
<dbReference type="Proteomes" id="UP000031278">
    <property type="component" value="Unassembled WGS sequence"/>
</dbReference>
<evidence type="ECO:0000313" key="4">
    <source>
        <dbReference type="EMBL" id="KHT62138.1"/>
    </source>
</evidence>
<dbReference type="RefSeq" id="WP_039466012.1">
    <property type="nucleotide sequence ID" value="NZ_JWLZ01000184.1"/>
</dbReference>
<dbReference type="SUPFAM" id="SSF52402">
    <property type="entry name" value="Adenine nucleotide alpha hydrolases-like"/>
    <property type="match status" value="1"/>
</dbReference>
<evidence type="ECO:0000256" key="1">
    <source>
        <dbReference type="ARBA" id="ARBA00008791"/>
    </source>
</evidence>
<comment type="similarity">
    <text evidence="1 2">Belongs to the universal stress protein A family.</text>
</comment>
<dbReference type="InterPro" id="IPR006015">
    <property type="entry name" value="Universal_stress_UspA"/>
</dbReference>
<name>A0A0B9G079_9GAMM</name>
<dbReference type="Gene3D" id="3.40.50.620">
    <property type="entry name" value="HUPs"/>
    <property type="match status" value="1"/>
</dbReference>
<sequence>MSYEHILVAVDLSQSSQEVIEKAVSLARSAKCKLSFAHVNVDRVALTPKEQQTLEEELQALAEQCGYPITDTFAVIGDLHIKLSGIVKRKNIDLVVCGHHHKLFSRLFSSIPKLANAVEADLLIVYLNQ</sequence>
<proteinExistence type="inferred from homology"/>
<protein>
    <recommendedName>
        <fullName evidence="2">Universal stress protein</fullName>
    </recommendedName>
</protein>
<evidence type="ECO:0000313" key="5">
    <source>
        <dbReference type="Proteomes" id="UP000031278"/>
    </source>
</evidence>
<evidence type="ECO:0000256" key="2">
    <source>
        <dbReference type="PIRNR" id="PIRNR006276"/>
    </source>
</evidence>